<organism evidence="10 11">
    <name type="scientific">Candidatus Magasanikbacteria bacterium RIFOXYC12_FULL_33_11</name>
    <dbReference type="NCBI Taxonomy" id="1798701"/>
    <lineage>
        <taxon>Bacteria</taxon>
        <taxon>Candidatus Magasanikiibacteriota</taxon>
    </lineage>
</organism>
<dbReference type="Gene3D" id="3.40.50.300">
    <property type="entry name" value="P-loop containing nucleotide triphosphate hydrolases"/>
    <property type="match status" value="2"/>
</dbReference>
<dbReference type="InterPro" id="IPR001650">
    <property type="entry name" value="Helicase_C-like"/>
</dbReference>
<evidence type="ECO:0000259" key="8">
    <source>
        <dbReference type="PROSITE" id="PS51192"/>
    </source>
</evidence>
<proteinExistence type="inferred from homology"/>
<reference evidence="10 11" key="1">
    <citation type="journal article" date="2016" name="Nat. Commun.">
        <title>Thousands of microbial genomes shed light on interconnected biogeochemical processes in an aquifer system.</title>
        <authorList>
            <person name="Anantharaman K."/>
            <person name="Brown C.T."/>
            <person name="Hug L.A."/>
            <person name="Sharon I."/>
            <person name="Castelle C.J."/>
            <person name="Probst A.J."/>
            <person name="Thomas B.C."/>
            <person name="Singh A."/>
            <person name="Wilkins M.J."/>
            <person name="Karaoz U."/>
            <person name="Brodie E.L."/>
            <person name="Williams K.H."/>
            <person name="Hubbard S.S."/>
            <person name="Banfield J.F."/>
        </authorList>
    </citation>
    <scope>NUCLEOTIDE SEQUENCE [LARGE SCALE GENOMIC DNA]</scope>
</reference>
<keyword evidence="5" id="KW-0067">ATP-binding</keyword>
<dbReference type="InterPro" id="IPR025662">
    <property type="entry name" value="Sigma_54_int_dom_ATP-bd_1"/>
</dbReference>
<evidence type="ECO:0000259" key="9">
    <source>
        <dbReference type="PROSITE" id="PS51194"/>
    </source>
</evidence>
<dbReference type="GO" id="GO:0005524">
    <property type="term" value="F:ATP binding"/>
    <property type="evidence" value="ECO:0007669"/>
    <property type="project" value="UniProtKB-KW"/>
</dbReference>
<dbReference type="EMBL" id="MFQW01000052">
    <property type="protein sequence ID" value="OGH84968.1"/>
    <property type="molecule type" value="Genomic_DNA"/>
</dbReference>
<dbReference type="GO" id="GO:0016787">
    <property type="term" value="F:hydrolase activity"/>
    <property type="evidence" value="ECO:0007669"/>
    <property type="project" value="UniProtKB-KW"/>
</dbReference>
<feature type="domain" description="Helicase ATP-binding" evidence="8">
    <location>
        <begin position="61"/>
        <end position="227"/>
    </location>
</feature>
<dbReference type="CDD" id="cd18791">
    <property type="entry name" value="SF2_C_RHA"/>
    <property type="match status" value="1"/>
</dbReference>
<dbReference type="PROSITE" id="PS00675">
    <property type="entry name" value="SIGMA54_INTERACT_1"/>
    <property type="match status" value="1"/>
</dbReference>
<keyword evidence="2" id="KW-0547">Nucleotide-binding</keyword>
<dbReference type="Pfam" id="PF21010">
    <property type="entry name" value="HA2_C"/>
    <property type="match status" value="1"/>
</dbReference>
<dbReference type="SMART" id="SM00487">
    <property type="entry name" value="DEXDc"/>
    <property type="match status" value="1"/>
</dbReference>
<sequence length="1562" mass="177648">MTKNNTQNIDQLTKVQESEDDADEREIHYFTSSRQKELRRSIESQNLPVNERKEEVIQTIIESARRNGTVLLQGETGSGKSIYSPLAMREALKRLHLPDRIVMMQPRRDAASGISRAVAAVSGEELGKGVGFSTSEMKGLHSDTAIKIVTPGIFLRYLQNNKLTKREIGALILDEIHEGSIEYHLALGLIKQMQDRDEAPLVLLTSATLNKELIQDFFGIADQDYLCVEGRAYPVEKYNIEEKEFDDRREYIELTANQVKEVCASSEPRDSGDILVFLPGAREIRDLMNQIKDISNVEVLPLFGGLTPEDRDKALLTNGQEKKSQRRIIVATNIAETSVTVPGIKVVIDSCRQRSVRYNPKTGIVETGTEFISKDQAEQRAGRAGRISSGTCYRMILNEEWTCMPDHPESEITKVNLSQLVLRLKGMNIDPEHFPFIEAPKVASIRHGIEELKELGALDEQEALTNIGRQMKEMPFEPNIARMLVEAKQRHCAEAALIIAAFERESGVLLSPSRKDIQDATGYNEEQKKKNARAKVQEIQKKFDEGGSDLLKSINIFKAALDNGVIDAMRHDHSPEGRATQEKFRKWCKENYLKPEALTHIAYRLKDYAYYAGIRLNYSQLKDQLDSSDNNDIGSVVLAGHPDKVLYKTSTGYGLPSYTRLGGTGNTINLSPGSVAFEDAPALCVTTGGVSEGSGSFKGQKITRSYASGIHPITGKQFRDVFPQLVNESRGGCLYDPSNDVVTQTITYTTKKGPVNLGSEKKVITGDKARDIFAQALASGMVDVPCYKYNQDVIQQLSNLNIRSGGLVPKPPMMEEWYKNKLGNISSQAELDSVDEYMRLDIEDYCPPDMKTEIDTMYPDMIHVQGHALKVEYTYRPSNTQSGHESERNEEFKATINIPEDILFNIKLEDIPIIGSGRRPEIVYLSNDNYRRASNTNLEALKVYIDDKRLENEWYNFKKPDEKSIQTVPLESLPPLQSIGVHPIVYAKNYKGEDVFAHPAYHTERKYDYDREEYVYKFPITYCRTEDEARRYNEQAIATKKQEEDKLLKNIERERMLAPAKERYTTMHNTMQQLQNSYTAYGLSYEEYYSLYDKWQDVEYALKGSNSDPKKAIDLMDEIQISLANRKQNNERRISLIPEVQARLDKLTAKVARITYDTYIRFGLSYEQYHSISSSYNEAKSAIDTVDRYGRPTVPDPERAMKIIEELTAMIPDEQEFTSEQETLMNILSGKNATYSKVIRIRDGRVTESYSPKYPNETTPMPNEISIGTSGRALIVRGNRLAFRLGSGREEGNWKLSDGDYLFSRDASTVLRVEEKQGAPHGLQAIEIIQPDYDERQYGEPQHNQQAYSRPYYEETPVTTEEKKEPGIFAQLLNKFGKKEESKQETKTESNIIAQLREVNPVEKVEMTDEIIETLTEQLDNAEFFIETVRAIPEPDKKDPDASKISKLRARAVEIKRELKTLKYEITTTDDVARVSGKVIDIVKRSEKAADEMARLLNKRDDWTSRFKDFMIKMQEIALHQKLELEKEDLEKIKPKLVKLAQQKGDIIDLEDAIEEIIIDSI</sequence>
<accession>A0A1F6NM87</accession>
<feature type="region of interest" description="Disordered" evidence="7">
    <location>
        <begin position="1"/>
        <end position="23"/>
    </location>
</feature>
<dbReference type="InterPro" id="IPR027417">
    <property type="entry name" value="P-loop_NTPase"/>
</dbReference>
<dbReference type="SUPFAM" id="SSF52540">
    <property type="entry name" value="P-loop containing nucleoside triphosphate hydrolases"/>
    <property type="match status" value="1"/>
</dbReference>
<dbReference type="Pfam" id="PF00270">
    <property type="entry name" value="DEAD"/>
    <property type="match status" value="1"/>
</dbReference>
<comment type="caution">
    <text evidence="10">The sequence shown here is derived from an EMBL/GenBank/DDBJ whole genome shotgun (WGS) entry which is preliminary data.</text>
</comment>
<dbReference type="InterPro" id="IPR014001">
    <property type="entry name" value="Helicase_ATP-bd"/>
</dbReference>
<dbReference type="Proteomes" id="UP000178349">
    <property type="component" value="Unassembled WGS sequence"/>
</dbReference>
<dbReference type="Pfam" id="PF04408">
    <property type="entry name" value="WHD_HA2"/>
    <property type="match status" value="1"/>
</dbReference>
<name>A0A1F6NM87_9BACT</name>
<evidence type="ECO:0000256" key="3">
    <source>
        <dbReference type="ARBA" id="ARBA00022801"/>
    </source>
</evidence>
<feature type="domain" description="Helicase C-terminal" evidence="9">
    <location>
        <begin position="258"/>
        <end position="428"/>
    </location>
</feature>
<dbReference type="Pfam" id="PF00271">
    <property type="entry name" value="Helicase_C"/>
    <property type="match status" value="1"/>
</dbReference>
<dbReference type="PANTHER" id="PTHR18934">
    <property type="entry name" value="ATP-DEPENDENT RNA HELICASE"/>
    <property type="match status" value="1"/>
</dbReference>
<evidence type="ECO:0000313" key="11">
    <source>
        <dbReference type="Proteomes" id="UP000178349"/>
    </source>
</evidence>
<dbReference type="PROSITE" id="PS51194">
    <property type="entry name" value="HELICASE_CTER"/>
    <property type="match status" value="1"/>
</dbReference>
<protein>
    <recommendedName>
        <fullName evidence="1">RNA helicase</fullName>
        <ecNumber evidence="1">3.6.4.13</ecNumber>
    </recommendedName>
</protein>
<dbReference type="GO" id="GO:0003723">
    <property type="term" value="F:RNA binding"/>
    <property type="evidence" value="ECO:0007669"/>
    <property type="project" value="TreeGrafter"/>
</dbReference>
<keyword evidence="4" id="KW-0347">Helicase</keyword>
<dbReference type="PROSITE" id="PS00690">
    <property type="entry name" value="DEAH_ATP_HELICASE"/>
    <property type="match status" value="1"/>
</dbReference>
<comment type="similarity">
    <text evidence="6">Belongs to the DEAD box helicase family. DEAH subfamily. PRP16 sub-subfamily.</text>
</comment>
<keyword evidence="3" id="KW-0378">Hydrolase</keyword>
<gene>
    <name evidence="10" type="ORF">A2493_01735</name>
</gene>
<dbReference type="Gene3D" id="1.20.120.1080">
    <property type="match status" value="1"/>
</dbReference>
<evidence type="ECO:0000256" key="7">
    <source>
        <dbReference type="SAM" id="MobiDB-lite"/>
    </source>
</evidence>
<dbReference type="InterPro" id="IPR007502">
    <property type="entry name" value="Helicase-assoc_dom"/>
</dbReference>
<evidence type="ECO:0000256" key="6">
    <source>
        <dbReference type="ARBA" id="ARBA00038040"/>
    </source>
</evidence>
<evidence type="ECO:0000256" key="2">
    <source>
        <dbReference type="ARBA" id="ARBA00022741"/>
    </source>
</evidence>
<evidence type="ECO:0000256" key="5">
    <source>
        <dbReference type="ARBA" id="ARBA00022840"/>
    </source>
</evidence>
<dbReference type="PROSITE" id="PS51192">
    <property type="entry name" value="HELICASE_ATP_BIND_1"/>
    <property type="match status" value="1"/>
</dbReference>
<dbReference type="PANTHER" id="PTHR18934:SF91">
    <property type="entry name" value="PRE-MRNA-SPLICING FACTOR ATP-DEPENDENT RNA HELICASE PRP16"/>
    <property type="match status" value="1"/>
</dbReference>
<dbReference type="CDD" id="cd17917">
    <property type="entry name" value="DEXHc_RHA-like"/>
    <property type="match status" value="1"/>
</dbReference>
<dbReference type="SMART" id="SM00847">
    <property type="entry name" value="HA2"/>
    <property type="match status" value="1"/>
</dbReference>
<evidence type="ECO:0000313" key="10">
    <source>
        <dbReference type="EMBL" id="OGH84968.1"/>
    </source>
</evidence>
<dbReference type="SMART" id="SM00490">
    <property type="entry name" value="HELICc"/>
    <property type="match status" value="1"/>
</dbReference>
<evidence type="ECO:0000256" key="4">
    <source>
        <dbReference type="ARBA" id="ARBA00022806"/>
    </source>
</evidence>
<evidence type="ECO:0000256" key="1">
    <source>
        <dbReference type="ARBA" id="ARBA00012552"/>
    </source>
</evidence>
<dbReference type="InterPro" id="IPR002464">
    <property type="entry name" value="DNA/RNA_helicase_DEAH_CS"/>
</dbReference>
<dbReference type="EC" id="3.6.4.13" evidence="1"/>
<dbReference type="InterPro" id="IPR048333">
    <property type="entry name" value="HA2_WH"/>
</dbReference>
<dbReference type="InterPro" id="IPR011545">
    <property type="entry name" value="DEAD/DEAH_box_helicase_dom"/>
</dbReference>
<feature type="compositionally biased region" description="Polar residues" evidence="7">
    <location>
        <begin position="1"/>
        <end position="15"/>
    </location>
</feature>
<dbReference type="GO" id="GO:0003724">
    <property type="term" value="F:RNA helicase activity"/>
    <property type="evidence" value="ECO:0007669"/>
    <property type="project" value="UniProtKB-EC"/>
</dbReference>